<accession>R2XVE2</accession>
<comment type="caution">
    <text evidence="2">The sequence shown here is derived from an EMBL/GenBank/DDBJ whole genome shotgun (WGS) entry which is preliminary data.</text>
</comment>
<evidence type="ECO:0000313" key="5">
    <source>
        <dbReference type="Proteomes" id="UP000014160"/>
    </source>
</evidence>
<keyword evidence="1" id="KW-0812">Transmembrane</keyword>
<dbReference type="EMBL" id="ASWH01000001">
    <property type="protein sequence ID" value="EOW80793.1"/>
    <property type="molecule type" value="Genomic_DNA"/>
</dbReference>
<keyword evidence="1" id="KW-0472">Membrane</keyword>
<name>R2XVE2_9ENTE</name>
<reference evidence="3 5" key="2">
    <citation type="submission" date="2013-03" db="EMBL/GenBank/DDBJ databases">
        <title>The Genome Sequence of Enterococcus gilvus ATCC BAA-350 (PacBio/Illumina hybrid assembly).</title>
        <authorList>
            <consortium name="The Broad Institute Genomics Platform"/>
            <consortium name="The Broad Institute Genome Sequencing Center for Infectious Disease"/>
            <person name="Earl A."/>
            <person name="Russ C."/>
            <person name="Gilmore M."/>
            <person name="Surin D."/>
            <person name="Walker B."/>
            <person name="Young S."/>
            <person name="Zeng Q."/>
            <person name="Gargeya S."/>
            <person name="Fitzgerald M."/>
            <person name="Haas B."/>
            <person name="Abouelleil A."/>
            <person name="Allen A.W."/>
            <person name="Alvarado L."/>
            <person name="Arachchi H.M."/>
            <person name="Berlin A.M."/>
            <person name="Chapman S.B."/>
            <person name="Gainer-Dewar J."/>
            <person name="Goldberg J."/>
            <person name="Griggs A."/>
            <person name="Gujja S."/>
            <person name="Hansen M."/>
            <person name="Howarth C."/>
            <person name="Imamovic A."/>
            <person name="Ireland A."/>
            <person name="Larimer J."/>
            <person name="McCowan C."/>
            <person name="Murphy C."/>
            <person name="Pearson M."/>
            <person name="Poon T.W."/>
            <person name="Priest M."/>
            <person name="Roberts A."/>
            <person name="Saif S."/>
            <person name="Shea T."/>
            <person name="Sisk P."/>
            <person name="Sykes S."/>
            <person name="Wortman J."/>
            <person name="Nusbaum C."/>
            <person name="Birren B."/>
        </authorList>
    </citation>
    <scope>NUCLEOTIDE SEQUENCE [LARGE SCALE GENOMIC DNA]</scope>
    <source>
        <strain evidence="3 5">ATCC BAA-350</strain>
    </source>
</reference>
<feature type="transmembrane region" description="Helical" evidence="1">
    <location>
        <begin position="6"/>
        <end position="24"/>
    </location>
</feature>
<dbReference type="eggNOG" id="COG0681">
    <property type="taxonomic scope" value="Bacteria"/>
</dbReference>
<evidence type="ECO:0000313" key="3">
    <source>
        <dbReference type="EMBL" id="EOW80793.1"/>
    </source>
</evidence>
<dbReference type="OrthoDB" id="2194975at2"/>
<reference evidence="2 4" key="1">
    <citation type="submission" date="2013-02" db="EMBL/GenBank/DDBJ databases">
        <title>The Genome Sequence of Enterococcus gilvus ATCC BAA-350.</title>
        <authorList>
            <consortium name="The Broad Institute Genome Sequencing Platform"/>
            <consortium name="The Broad Institute Genome Sequencing Center for Infectious Disease"/>
            <person name="Earl A.M."/>
            <person name="Gilmore M.S."/>
            <person name="Lebreton F."/>
            <person name="Walker B."/>
            <person name="Young S.K."/>
            <person name="Zeng Q."/>
            <person name="Gargeya S."/>
            <person name="Fitzgerald M."/>
            <person name="Haas B."/>
            <person name="Abouelleil A."/>
            <person name="Alvarado L."/>
            <person name="Arachchi H.M."/>
            <person name="Berlin A.M."/>
            <person name="Chapman S.B."/>
            <person name="Dewar J."/>
            <person name="Goldberg J."/>
            <person name="Griggs A."/>
            <person name="Gujja S."/>
            <person name="Hansen M."/>
            <person name="Howarth C."/>
            <person name="Imamovic A."/>
            <person name="Larimer J."/>
            <person name="McCowan C."/>
            <person name="Murphy C."/>
            <person name="Neiman D."/>
            <person name="Pearson M."/>
            <person name="Priest M."/>
            <person name="Roberts A."/>
            <person name="Saif S."/>
            <person name="Shea T."/>
            <person name="Sisk P."/>
            <person name="Sykes S."/>
            <person name="Wortman J."/>
            <person name="Nusbaum C."/>
            <person name="Birren B."/>
        </authorList>
    </citation>
    <scope>NUCLEOTIDE SEQUENCE [LARGE SCALE GENOMIC DNA]</scope>
    <source>
        <strain evidence="2 4">ATCC BAA-350</strain>
    </source>
</reference>
<evidence type="ECO:0000313" key="2">
    <source>
        <dbReference type="EMBL" id="EOI53932.1"/>
    </source>
</evidence>
<dbReference type="Proteomes" id="UP000014160">
    <property type="component" value="Unassembled WGS sequence"/>
</dbReference>
<organism evidence="2 4">
    <name type="scientific">Enterococcus gilvus ATCC BAA-350</name>
    <dbReference type="NCBI Taxonomy" id="1158614"/>
    <lineage>
        <taxon>Bacteria</taxon>
        <taxon>Bacillati</taxon>
        <taxon>Bacillota</taxon>
        <taxon>Bacilli</taxon>
        <taxon>Lactobacillales</taxon>
        <taxon>Enterococcaceae</taxon>
        <taxon>Enterococcus</taxon>
    </lineage>
</organism>
<dbReference type="RefSeq" id="WP_010782213.1">
    <property type="nucleotide sequence ID" value="NZ_ASWH01000001.1"/>
</dbReference>
<dbReference type="EMBL" id="AJDQ01000012">
    <property type="protein sequence ID" value="EOI53932.1"/>
    <property type="molecule type" value="Genomic_DNA"/>
</dbReference>
<proteinExistence type="predicted"/>
<evidence type="ECO:0000256" key="1">
    <source>
        <dbReference type="SAM" id="Phobius"/>
    </source>
</evidence>
<protein>
    <submittedName>
        <fullName evidence="2">Uncharacterized protein</fullName>
    </submittedName>
</protein>
<evidence type="ECO:0000313" key="4">
    <source>
        <dbReference type="Proteomes" id="UP000013750"/>
    </source>
</evidence>
<dbReference type="Proteomes" id="UP000013750">
    <property type="component" value="Unassembled WGS sequence"/>
</dbReference>
<feature type="transmembrane region" description="Helical" evidence="1">
    <location>
        <begin position="60"/>
        <end position="80"/>
    </location>
</feature>
<gene>
    <name evidence="3" type="ORF">I592_00077</name>
    <name evidence="2" type="ORF">UKC_03885</name>
</gene>
<dbReference type="PATRIC" id="fig|1158614.3.peg.3878"/>
<dbReference type="HOGENOM" id="CLU_093422_0_0_9"/>
<sequence length="247" mass="28911">MWIINWISVGLLLIGLFVWARRMFIKVQLERIPFQQNTSFSFQRKLDYVKQSEQTKHVSALLYLIFILSVGMLLMTYSLFQIDQELQSMKARNSLLRDELYTLKKAQTQIITKLPIKPYPSKGIGLKNYAWEELFSEESREKQYEIEIDLSDKVSSYFGLSTTLIVLDVPSKTMNIALAGDSGNEENRKQIKQNIRAFVKEAEDVENITQVNFQMNLMNDRDKKKVYSCTFSRENGEEEFSLIKEEE</sequence>
<dbReference type="AlphaFoldDB" id="R2XVE2"/>
<keyword evidence="5" id="KW-1185">Reference proteome</keyword>
<keyword evidence="1" id="KW-1133">Transmembrane helix</keyword>